<protein>
    <submittedName>
        <fullName evidence="1">Uncharacterized protein</fullName>
    </submittedName>
</protein>
<sequence length="119" mass="13547">MDEWPFNLQTVAWSVYEPMITATDLLQQSAARSIRDRGKQRQLQGWSPAPCLAERAVQAMPASERSSFLPEMGFPGRLKLKSCMYFSFVEAGGRELRCRSCVCPWLGDKCWNPKIVTEN</sequence>
<dbReference type="AlphaFoldDB" id="A0A2S4KR64"/>
<comment type="caution">
    <text evidence="1">The sequence shown here is derived from an EMBL/GenBank/DDBJ whole genome shotgun (WGS) entry which is preliminary data.</text>
</comment>
<evidence type="ECO:0000313" key="2">
    <source>
        <dbReference type="Proteomes" id="UP000237481"/>
    </source>
</evidence>
<proteinExistence type="predicted"/>
<keyword evidence="2" id="KW-1185">Reference proteome</keyword>
<organism evidence="1 2">
    <name type="scientific">Tolypocladium paradoxum</name>
    <dbReference type="NCBI Taxonomy" id="94208"/>
    <lineage>
        <taxon>Eukaryota</taxon>
        <taxon>Fungi</taxon>
        <taxon>Dikarya</taxon>
        <taxon>Ascomycota</taxon>
        <taxon>Pezizomycotina</taxon>
        <taxon>Sordariomycetes</taxon>
        <taxon>Hypocreomycetidae</taxon>
        <taxon>Hypocreales</taxon>
        <taxon>Ophiocordycipitaceae</taxon>
        <taxon>Tolypocladium</taxon>
    </lineage>
</organism>
<name>A0A2S4KR64_9HYPO</name>
<dbReference type="EMBL" id="PKSG01000824">
    <property type="protein sequence ID" value="POR32660.1"/>
    <property type="molecule type" value="Genomic_DNA"/>
</dbReference>
<evidence type="ECO:0000313" key="1">
    <source>
        <dbReference type="EMBL" id="POR32660.1"/>
    </source>
</evidence>
<accession>A0A2S4KR64</accession>
<reference evidence="1 2" key="1">
    <citation type="submission" date="2018-01" db="EMBL/GenBank/DDBJ databases">
        <title>Harnessing the power of phylogenomics to disentangle the directionality and signatures of interkingdom host jumping in the parasitic fungal genus Tolypocladium.</title>
        <authorList>
            <person name="Quandt C.A."/>
            <person name="Patterson W."/>
            <person name="Spatafora J.W."/>
        </authorList>
    </citation>
    <scope>NUCLEOTIDE SEQUENCE [LARGE SCALE GENOMIC DNA]</scope>
    <source>
        <strain evidence="1 2">NRBC 100945</strain>
    </source>
</reference>
<gene>
    <name evidence="1" type="ORF">TPAR_07163</name>
</gene>
<dbReference type="Proteomes" id="UP000237481">
    <property type="component" value="Unassembled WGS sequence"/>
</dbReference>